<dbReference type="AlphaFoldDB" id="A0A6G0HX00"/>
<dbReference type="PANTHER" id="PTHR14428:SF5">
    <property type="entry name" value="NUCLEOLAR COMPLEX PROTEIN 3 HOMOLOG"/>
    <property type="match status" value="1"/>
</dbReference>
<gene>
    <name evidence="4" type="ORF">D5F01_LYC17044</name>
</gene>
<evidence type="ECO:0000259" key="3">
    <source>
        <dbReference type="Pfam" id="PF03914"/>
    </source>
</evidence>
<dbReference type="InterPro" id="IPR016903">
    <property type="entry name" value="Nucleolar_cplx-assoc_3"/>
</dbReference>
<evidence type="ECO:0000256" key="1">
    <source>
        <dbReference type="ARBA" id="ARBA00007797"/>
    </source>
</evidence>
<dbReference type="Proteomes" id="UP000424527">
    <property type="component" value="Unassembled WGS sequence"/>
</dbReference>
<evidence type="ECO:0000313" key="4">
    <source>
        <dbReference type="EMBL" id="KAE8283725.1"/>
    </source>
</evidence>
<organism evidence="4 5">
    <name type="scientific">Larimichthys crocea</name>
    <name type="common">Large yellow croaker</name>
    <name type="synonym">Pseudosciaena crocea</name>
    <dbReference type="NCBI Taxonomy" id="215358"/>
    <lineage>
        <taxon>Eukaryota</taxon>
        <taxon>Metazoa</taxon>
        <taxon>Chordata</taxon>
        <taxon>Craniata</taxon>
        <taxon>Vertebrata</taxon>
        <taxon>Euteleostomi</taxon>
        <taxon>Actinopterygii</taxon>
        <taxon>Neopterygii</taxon>
        <taxon>Teleostei</taxon>
        <taxon>Neoteleostei</taxon>
        <taxon>Acanthomorphata</taxon>
        <taxon>Eupercaria</taxon>
        <taxon>Sciaenidae</taxon>
        <taxon>Larimichthys</taxon>
    </lineage>
</organism>
<dbReference type="GO" id="GO:0006270">
    <property type="term" value="P:DNA replication initiation"/>
    <property type="evidence" value="ECO:0007669"/>
    <property type="project" value="TreeGrafter"/>
</dbReference>
<name>A0A6G0HX00_LARCR</name>
<sequence>MFADFDVTSCQFRSPDYLEFFDDLLNVLQSLIQSGDLTNRESLHCDVLNIDPLNFYSQLYKMLPRLHAGMHNDDILIVLRCLDAMLTRRKKQVTLQRAMAFVKRLSTLSLHVLPNATVGLLAANRSTMHAFPKCDFLLDNEVQGSGFYLPELDEPEHCNAQNTALWNYTLYRYEYTLYTYFVLYTYQYTLYMPYMLYTYYTLYMYRYTLYMPYMLYTYQYTLYTYQYTLYTLYMYQYMLYEYQDFYEYNEGSAALNVDLSRRSPAELFNVYSVKNMTFNPPVALPGTKKKDRFVGGAMLLDMELQRRAESAMTAIGEAELDFNKHKHTTH</sequence>
<reference evidence="4 5" key="1">
    <citation type="submission" date="2019-07" db="EMBL/GenBank/DDBJ databases">
        <title>Chromosome genome assembly for large yellow croaker.</title>
        <authorList>
            <person name="Xiao S."/>
        </authorList>
    </citation>
    <scope>NUCLEOTIDE SEQUENCE [LARGE SCALE GENOMIC DNA]</scope>
    <source>
        <strain evidence="4">JMULYC20181020</strain>
        <tissue evidence="4">Muscle</tissue>
    </source>
</reference>
<accession>A0A6G0HX00</accession>
<proteinExistence type="inferred from homology"/>
<keyword evidence="2" id="KW-0812">Transmembrane</keyword>
<keyword evidence="2" id="KW-1133">Transmembrane helix</keyword>
<dbReference type="GO" id="GO:0005730">
    <property type="term" value="C:nucleolus"/>
    <property type="evidence" value="ECO:0007669"/>
    <property type="project" value="TreeGrafter"/>
</dbReference>
<dbReference type="Pfam" id="PF03914">
    <property type="entry name" value="CBF"/>
    <property type="match status" value="1"/>
</dbReference>
<comment type="similarity">
    <text evidence="1">Belongs to the CBF/MAK21 family.</text>
</comment>
<evidence type="ECO:0000313" key="5">
    <source>
        <dbReference type="Proteomes" id="UP000424527"/>
    </source>
</evidence>
<dbReference type="EMBL" id="REGW02000017">
    <property type="protein sequence ID" value="KAE8283725.1"/>
    <property type="molecule type" value="Genomic_DNA"/>
</dbReference>
<feature type="transmembrane region" description="Helical" evidence="2">
    <location>
        <begin position="177"/>
        <end position="197"/>
    </location>
</feature>
<feature type="transmembrane region" description="Helical" evidence="2">
    <location>
        <begin position="217"/>
        <end position="235"/>
    </location>
</feature>
<feature type="domain" description="CCAAT-binding factor" evidence="3">
    <location>
        <begin position="26"/>
        <end position="173"/>
    </location>
</feature>
<comment type="caution">
    <text evidence="4">The sequence shown here is derived from an EMBL/GenBank/DDBJ whole genome shotgun (WGS) entry which is preliminary data.</text>
</comment>
<keyword evidence="5" id="KW-1185">Reference proteome</keyword>
<dbReference type="GO" id="GO:0003682">
    <property type="term" value="F:chromatin binding"/>
    <property type="evidence" value="ECO:0007669"/>
    <property type="project" value="TreeGrafter"/>
</dbReference>
<evidence type="ECO:0000256" key="2">
    <source>
        <dbReference type="SAM" id="Phobius"/>
    </source>
</evidence>
<dbReference type="InterPro" id="IPR005612">
    <property type="entry name" value="CCAAT-binding_factor"/>
</dbReference>
<keyword evidence="2" id="KW-0472">Membrane</keyword>
<protein>
    <submittedName>
        <fullName evidence="4">Nucleolar complex protein 3-like protein</fullName>
    </submittedName>
</protein>
<dbReference type="PANTHER" id="PTHR14428">
    <property type="entry name" value="NUCLEOLAR COMPLEX PROTEIN 3"/>
    <property type="match status" value="1"/>
</dbReference>